<protein>
    <submittedName>
        <fullName evidence="10">Developing brain homeobox 1</fullName>
    </submittedName>
</protein>
<dbReference type="InterPro" id="IPR051662">
    <property type="entry name" value="H2.0_Homeobox_NeuralPatt"/>
</dbReference>
<dbReference type="InterPro" id="IPR001356">
    <property type="entry name" value="HD"/>
</dbReference>
<keyword evidence="1" id="KW-0217">Developmental protein</keyword>
<feature type="compositionally biased region" description="Pro residues" evidence="8">
    <location>
        <begin position="249"/>
        <end position="278"/>
    </location>
</feature>
<feature type="region of interest" description="Disordered" evidence="8">
    <location>
        <begin position="127"/>
        <end position="174"/>
    </location>
</feature>
<dbReference type="PRINTS" id="PR00031">
    <property type="entry name" value="HTHREPRESSR"/>
</dbReference>
<feature type="compositionally biased region" description="Acidic residues" evidence="8">
    <location>
        <begin position="491"/>
        <end position="510"/>
    </location>
</feature>
<evidence type="ECO:0000259" key="9">
    <source>
        <dbReference type="PROSITE" id="PS50071"/>
    </source>
</evidence>
<dbReference type="GO" id="GO:0005634">
    <property type="term" value="C:nucleus"/>
    <property type="evidence" value="ECO:0007669"/>
    <property type="project" value="UniProtKB-SubCell"/>
</dbReference>
<evidence type="ECO:0000313" key="11">
    <source>
        <dbReference type="Proteomes" id="UP000694556"/>
    </source>
</evidence>
<dbReference type="PRINTS" id="PR00024">
    <property type="entry name" value="HOMEOBOX"/>
</dbReference>
<dbReference type="GO" id="GO:0003677">
    <property type="term" value="F:DNA binding"/>
    <property type="evidence" value="ECO:0007669"/>
    <property type="project" value="UniProtKB-UniRule"/>
</dbReference>
<reference evidence="10" key="1">
    <citation type="submission" date="2018-09" db="EMBL/GenBank/DDBJ databases">
        <title>Common duck and Muscovy duck high density SNP chip.</title>
        <authorList>
            <person name="Vignal A."/>
            <person name="Thebault N."/>
            <person name="Warren W.C."/>
        </authorList>
    </citation>
    <scope>NUCLEOTIDE SEQUENCE [LARGE SCALE GENOMIC DNA]</scope>
</reference>
<keyword evidence="3 6" id="KW-0371">Homeobox</keyword>
<feature type="compositionally biased region" description="Low complexity" evidence="8">
    <location>
        <begin position="479"/>
        <end position="490"/>
    </location>
</feature>
<dbReference type="PROSITE" id="PS00027">
    <property type="entry name" value="HOMEOBOX_1"/>
    <property type="match status" value="1"/>
</dbReference>
<feature type="compositionally biased region" description="Pro residues" evidence="8">
    <location>
        <begin position="127"/>
        <end position="139"/>
    </location>
</feature>
<dbReference type="Ensembl" id="ENSCMMT00000018777.1">
    <property type="protein sequence ID" value="ENSCMMP00000017066.1"/>
    <property type="gene ID" value="ENSCMMG00000010882.1"/>
</dbReference>
<feature type="domain" description="Homeobox" evidence="9">
    <location>
        <begin position="340"/>
        <end position="400"/>
    </location>
</feature>
<dbReference type="FunFam" id="1.10.10.60:FF:000177">
    <property type="entry name" value="Homeobox protein DBX1"/>
    <property type="match status" value="1"/>
</dbReference>
<dbReference type="GO" id="GO:0021515">
    <property type="term" value="P:cell differentiation in spinal cord"/>
    <property type="evidence" value="ECO:0007669"/>
    <property type="project" value="TreeGrafter"/>
</dbReference>
<dbReference type="AlphaFoldDB" id="A0A8C3C792"/>
<keyword evidence="11" id="KW-1185">Reference proteome</keyword>
<feature type="compositionally biased region" description="Basic and acidic residues" evidence="8">
    <location>
        <begin position="425"/>
        <end position="435"/>
    </location>
</feature>
<feature type="compositionally biased region" description="Basic and acidic residues" evidence="8">
    <location>
        <begin position="31"/>
        <end position="70"/>
    </location>
</feature>
<evidence type="ECO:0000256" key="7">
    <source>
        <dbReference type="RuleBase" id="RU000682"/>
    </source>
</evidence>
<dbReference type="GO" id="GO:0000981">
    <property type="term" value="F:DNA-binding transcription factor activity, RNA polymerase II-specific"/>
    <property type="evidence" value="ECO:0007669"/>
    <property type="project" value="InterPro"/>
</dbReference>
<proteinExistence type="inferred from homology"/>
<keyword evidence="2 6" id="KW-0238">DNA-binding</keyword>
<feature type="compositionally biased region" description="Low complexity" evidence="8">
    <location>
        <begin position="230"/>
        <end position="248"/>
    </location>
</feature>
<comment type="similarity">
    <text evidence="5">Belongs to the H2.0 homeobox family.</text>
</comment>
<dbReference type="Proteomes" id="UP000694556">
    <property type="component" value="Chromosome 5"/>
</dbReference>
<dbReference type="CDD" id="cd00086">
    <property type="entry name" value="homeodomain"/>
    <property type="match status" value="1"/>
</dbReference>
<keyword evidence="4 6" id="KW-0539">Nucleus</keyword>
<accession>A0A8C3C792</accession>
<dbReference type="InterPro" id="IPR020479">
    <property type="entry name" value="HD_metazoa"/>
</dbReference>
<name>A0A8C3C792_CAIMO</name>
<evidence type="ECO:0000256" key="2">
    <source>
        <dbReference type="ARBA" id="ARBA00023125"/>
    </source>
</evidence>
<reference evidence="10" key="2">
    <citation type="submission" date="2025-08" db="UniProtKB">
        <authorList>
            <consortium name="Ensembl"/>
        </authorList>
    </citation>
    <scope>IDENTIFICATION</scope>
</reference>
<evidence type="ECO:0000256" key="4">
    <source>
        <dbReference type="ARBA" id="ARBA00023242"/>
    </source>
</evidence>
<feature type="region of interest" description="Disordered" evidence="8">
    <location>
        <begin position="405"/>
        <end position="510"/>
    </location>
</feature>
<evidence type="ECO:0000256" key="1">
    <source>
        <dbReference type="ARBA" id="ARBA00022473"/>
    </source>
</evidence>
<reference evidence="10" key="3">
    <citation type="submission" date="2025-09" db="UniProtKB">
        <authorList>
            <consortium name="Ensembl"/>
        </authorList>
    </citation>
    <scope>IDENTIFICATION</scope>
</reference>
<dbReference type="PANTHER" id="PTHR24331">
    <property type="entry name" value="DBX"/>
    <property type="match status" value="1"/>
</dbReference>
<evidence type="ECO:0000256" key="8">
    <source>
        <dbReference type="SAM" id="MobiDB-lite"/>
    </source>
</evidence>
<dbReference type="PROSITE" id="PS50071">
    <property type="entry name" value="HOMEOBOX_2"/>
    <property type="match status" value="1"/>
</dbReference>
<dbReference type="Pfam" id="PF00046">
    <property type="entry name" value="Homeodomain"/>
    <property type="match status" value="1"/>
</dbReference>
<evidence type="ECO:0000256" key="3">
    <source>
        <dbReference type="ARBA" id="ARBA00023155"/>
    </source>
</evidence>
<dbReference type="SMART" id="SM00389">
    <property type="entry name" value="HOX"/>
    <property type="match status" value="1"/>
</dbReference>
<feature type="compositionally biased region" description="Basic and acidic residues" evidence="8">
    <location>
        <begin position="198"/>
        <end position="211"/>
    </location>
</feature>
<dbReference type="InterPro" id="IPR017970">
    <property type="entry name" value="Homeobox_CS"/>
</dbReference>
<evidence type="ECO:0000256" key="6">
    <source>
        <dbReference type="PROSITE-ProRule" id="PRU00108"/>
    </source>
</evidence>
<dbReference type="InterPro" id="IPR009057">
    <property type="entry name" value="Homeodomain-like_sf"/>
</dbReference>
<sequence>MKLRRRTLLNPIVGAVTAQRARAGLTTIKPRIQEEGHREPCPARRRDLGERARRQTDRQADRQTGGREGGRPAPAMMFPSLIAPPAVYPSLLRPTPTLTLPQSLQSAFSGHSGFLVEDLIRIGRPAAFPPRSAPAPSMSPPAARTDTATPELGSPAGSRRGCPPPASASPAGDSTFLKFGVNAILASAPRAGKRGWGRRGEGERDGRERVSGRGRGGGGRKAGREGGRDPPGSGSAASAPGRGSGAPSSPCPALQPPSPHPSLPSPFSPGRRTPPQPNPLSLLESSPAVLQSGPPKAFSFPYFDGSFQPFIRSSYFPAASAVVPIPGTFSWPLAARGKPRRGMLRRAVFSDVQRKALEKMFQKQKYISKPDRKKLAAKLGLKDSQVKIWFQNRRMKWRNSKERELLSSGGCREQTLPTKFNPHPDLSDVGKKCTGEEEEEEEAPTACPPSPRHPLSYHQSPEHLHLRDRLDSQLPPSPSHSSSPSKPSDFSDSEEEDDEGEEEEEEITVS</sequence>
<evidence type="ECO:0000313" key="10">
    <source>
        <dbReference type="Ensembl" id="ENSCMMP00000017066.1"/>
    </source>
</evidence>
<organism evidence="10 11">
    <name type="scientific">Cairina moschata</name>
    <name type="common">Muscovy duck</name>
    <dbReference type="NCBI Taxonomy" id="8855"/>
    <lineage>
        <taxon>Eukaryota</taxon>
        <taxon>Metazoa</taxon>
        <taxon>Chordata</taxon>
        <taxon>Craniata</taxon>
        <taxon>Vertebrata</taxon>
        <taxon>Euteleostomi</taxon>
        <taxon>Archelosauria</taxon>
        <taxon>Archosauria</taxon>
        <taxon>Dinosauria</taxon>
        <taxon>Saurischia</taxon>
        <taxon>Theropoda</taxon>
        <taxon>Coelurosauria</taxon>
        <taxon>Aves</taxon>
        <taxon>Neognathae</taxon>
        <taxon>Galloanserae</taxon>
        <taxon>Anseriformes</taxon>
        <taxon>Anatidae</taxon>
        <taxon>Anatinae</taxon>
        <taxon>Cairina</taxon>
    </lineage>
</organism>
<dbReference type="InterPro" id="IPR000047">
    <property type="entry name" value="HTH_motif"/>
</dbReference>
<dbReference type="SUPFAM" id="SSF46689">
    <property type="entry name" value="Homeodomain-like"/>
    <property type="match status" value="1"/>
</dbReference>
<feature type="compositionally biased region" description="Basic and acidic residues" evidence="8">
    <location>
        <begin position="460"/>
        <end position="471"/>
    </location>
</feature>
<dbReference type="Gene3D" id="1.10.10.60">
    <property type="entry name" value="Homeodomain-like"/>
    <property type="match status" value="1"/>
</dbReference>
<evidence type="ECO:0000256" key="5">
    <source>
        <dbReference type="ARBA" id="ARBA00038504"/>
    </source>
</evidence>
<comment type="subcellular location">
    <subcellularLocation>
        <location evidence="6 7">Nucleus</location>
    </subcellularLocation>
</comment>
<feature type="DNA-binding region" description="Homeobox" evidence="6">
    <location>
        <begin position="342"/>
        <end position="401"/>
    </location>
</feature>
<feature type="region of interest" description="Disordered" evidence="8">
    <location>
        <begin position="27"/>
        <end position="77"/>
    </location>
</feature>
<dbReference type="PANTHER" id="PTHR24331:SF6">
    <property type="entry name" value="HOMEOBOX PROTEIN DBX1"/>
    <property type="match status" value="1"/>
</dbReference>
<feature type="region of interest" description="Disordered" evidence="8">
    <location>
        <begin position="190"/>
        <end position="288"/>
    </location>
</feature>